<organism evidence="1 2">
    <name type="scientific">Pseudorhodoferax aquiterrae</name>
    <dbReference type="NCBI Taxonomy" id="747304"/>
    <lineage>
        <taxon>Bacteria</taxon>
        <taxon>Pseudomonadati</taxon>
        <taxon>Pseudomonadota</taxon>
        <taxon>Betaproteobacteria</taxon>
        <taxon>Burkholderiales</taxon>
        <taxon>Comamonadaceae</taxon>
    </lineage>
</organism>
<protein>
    <submittedName>
        <fullName evidence="1">Uncharacterized protein</fullName>
    </submittedName>
</protein>
<evidence type="ECO:0000313" key="1">
    <source>
        <dbReference type="EMBL" id="GHC86769.1"/>
    </source>
</evidence>
<gene>
    <name evidence="1" type="ORF">GCM10007320_32750</name>
</gene>
<evidence type="ECO:0000313" key="2">
    <source>
        <dbReference type="Proteomes" id="UP000626210"/>
    </source>
</evidence>
<keyword evidence="2" id="KW-1185">Reference proteome</keyword>
<comment type="caution">
    <text evidence="1">The sequence shown here is derived from an EMBL/GenBank/DDBJ whole genome shotgun (WGS) entry which is preliminary data.</text>
</comment>
<dbReference type="Proteomes" id="UP000626210">
    <property type="component" value="Unassembled WGS sequence"/>
</dbReference>
<reference evidence="2" key="1">
    <citation type="journal article" date="2019" name="Int. J. Syst. Evol. Microbiol.">
        <title>The Global Catalogue of Microorganisms (GCM) 10K type strain sequencing project: providing services to taxonomists for standard genome sequencing and annotation.</title>
        <authorList>
            <consortium name="The Broad Institute Genomics Platform"/>
            <consortium name="The Broad Institute Genome Sequencing Center for Infectious Disease"/>
            <person name="Wu L."/>
            <person name="Ma J."/>
        </authorList>
    </citation>
    <scope>NUCLEOTIDE SEQUENCE [LARGE SCALE GENOMIC DNA]</scope>
    <source>
        <strain evidence="2">KCTC 23314</strain>
    </source>
</reference>
<dbReference type="EMBL" id="BMYK01000009">
    <property type="protein sequence ID" value="GHC86769.1"/>
    <property type="molecule type" value="Genomic_DNA"/>
</dbReference>
<sequence length="73" mass="7770">MLSLAMESFFISSAAMAETEPIARKAASTVVVSLFIAESLGVVGGEWGRFAMNAAWRVASTWGGRPQLPPNQL</sequence>
<name>A0ABQ3G372_9BURK</name>
<proteinExistence type="predicted"/>
<accession>A0ABQ3G372</accession>